<sequence length="490" mass="51057">MSFHKRHAEAAVQIPALTHIIDGKEVGGGTADSHEHVNAATGQVQAVVPMAGASEVEAAVAAANAAFPAWRGMAPEERRRILQRLGDLIGENAETLATLSSLEFGGVIGFSRHLGMIAQKFTNYYAGWADRLEGQVVTHDQESGFVYTVPEPLGTIAVIVTWNGPLISLGMKVIPALAAGNTVVLKPAEISPFTSQKFVQLAEQAGLPPGVLNLIHGGSEAGTALTGHPGIAKITFTGGPATAHRILEAAARNLTPAVLELGGKSANLVFADADLEAACLHTTLVGLANAGQGCALPTRVLVQNEVYGRFVEMLGATVQSMAVGDPLDDATVIGPVISWAASERILGIVNEASALGEGRIVVGGRRLDGDLADGWFLAPTVLADVDPNSSVAQKEIFGPVISVMRFGSEEEAVALANGTGYGLSSYVQTRDERRIRRLVTQLRSGTVGVNGGDPLTYNAPFGGLGLSGYGKEGGRAGIDEFMHLKTVLVR</sequence>
<dbReference type="PANTHER" id="PTHR11699">
    <property type="entry name" value="ALDEHYDE DEHYDROGENASE-RELATED"/>
    <property type="match status" value="1"/>
</dbReference>
<gene>
    <name evidence="5" type="ORF">J2W40_003294</name>
</gene>
<dbReference type="SUPFAM" id="SSF53720">
    <property type="entry name" value="ALDH-like"/>
    <property type="match status" value="1"/>
</dbReference>
<dbReference type="InterPro" id="IPR029510">
    <property type="entry name" value="Ald_DH_CS_GLU"/>
</dbReference>
<dbReference type="GO" id="GO:0004029">
    <property type="term" value="F:aldehyde dehydrogenase (NAD+) activity"/>
    <property type="evidence" value="ECO:0007669"/>
    <property type="project" value="UniProtKB-EC"/>
</dbReference>
<dbReference type="InterPro" id="IPR015590">
    <property type="entry name" value="Aldehyde_DH_dom"/>
</dbReference>
<dbReference type="Gene3D" id="3.40.309.10">
    <property type="entry name" value="Aldehyde Dehydrogenase, Chain A, domain 2"/>
    <property type="match status" value="1"/>
</dbReference>
<keyword evidence="1 3" id="KW-0560">Oxidoreductase</keyword>
<dbReference type="InterPro" id="IPR016163">
    <property type="entry name" value="Ald_DH_C"/>
</dbReference>
<proteinExistence type="inferred from homology"/>
<protein>
    <submittedName>
        <fullName evidence="5">Aldehyde dehydrogenase (NAD+)</fullName>
        <ecNumber evidence="5">1.2.1.3</ecNumber>
    </submittedName>
</protein>
<evidence type="ECO:0000259" key="4">
    <source>
        <dbReference type="Pfam" id="PF00171"/>
    </source>
</evidence>
<dbReference type="EMBL" id="JAVDWV010000016">
    <property type="protein sequence ID" value="MDR7156450.1"/>
    <property type="molecule type" value="Genomic_DNA"/>
</dbReference>
<name>A0ABU1X4C7_SPHXE</name>
<comment type="similarity">
    <text evidence="3">Belongs to the aldehyde dehydrogenase family.</text>
</comment>
<dbReference type="RefSeq" id="WP_310226765.1">
    <property type="nucleotide sequence ID" value="NZ_JAVDWV010000016.1"/>
</dbReference>
<organism evidence="5 6">
    <name type="scientific">Sphingobium xenophagum</name>
    <dbReference type="NCBI Taxonomy" id="121428"/>
    <lineage>
        <taxon>Bacteria</taxon>
        <taxon>Pseudomonadati</taxon>
        <taxon>Pseudomonadota</taxon>
        <taxon>Alphaproteobacteria</taxon>
        <taxon>Sphingomonadales</taxon>
        <taxon>Sphingomonadaceae</taxon>
        <taxon>Sphingobium</taxon>
    </lineage>
</organism>
<keyword evidence="6" id="KW-1185">Reference proteome</keyword>
<dbReference type="InterPro" id="IPR016161">
    <property type="entry name" value="Ald_DH/histidinol_DH"/>
</dbReference>
<evidence type="ECO:0000313" key="6">
    <source>
        <dbReference type="Proteomes" id="UP001267638"/>
    </source>
</evidence>
<evidence type="ECO:0000256" key="1">
    <source>
        <dbReference type="ARBA" id="ARBA00023002"/>
    </source>
</evidence>
<feature type="active site" evidence="2">
    <location>
        <position position="260"/>
    </location>
</feature>
<dbReference type="InterPro" id="IPR016162">
    <property type="entry name" value="Ald_DH_N"/>
</dbReference>
<feature type="domain" description="Aldehyde dehydrogenase" evidence="4">
    <location>
        <begin position="33"/>
        <end position="487"/>
    </location>
</feature>
<reference evidence="5 6" key="1">
    <citation type="submission" date="2023-07" db="EMBL/GenBank/DDBJ databases">
        <title>Sorghum-associated microbial communities from plants grown in Nebraska, USA.</title>
        <authorList>
            <person name="Schachtman D."/>
        </authorList>
    </citation>
    <scope>NUCLEOTIDE SEQUENCE [LARGE SCALE GENOMIC DNA]</scope>
    <source>
        <strain evidence="5 6">4256</strain>
    </source>
</reference>
<comment type="caution">
    <text evidence="5">The sequence shown here is derived from an EMBL/GenBank/DDBJ whole genome shotgun (WGS) entry which is preliminary data.</text>
</comment>
<evidence type="ECO:0000313" key="5">
    <source>
        <dbReference type="EMBL" id="MDR7156450.1"/>
    </source>
</evidence>
<dbReference type="Gene3D" id="3.40.605.10">
    <property type="entry name" value="Aldehyde Dehydrogenase, Chain A, domain 1"/>
    <property type="match status" value="1"/>
</dbReference>
<evidence type="ECO:0000256" key="2">
    <source>
        <dbReference type="PROSITE-ProRule" id="PRU10007"/>
    </source>
</evidence>
<accession>A0ABU1X4C7</accession>
<dbReference type="PROSITE" id="PS00687">
    <property type="entry name" value="ALDEHYDE_DEHYDR_GLU"/>
    <property type="match status" value="1"/>
</dbReference>
<dbReference type="Pfam" id="PF00171">
    <property type="entry name" value="Aldedh"/>
    <property type="match status" value="1"/>
</dbReference>
<dbReference type="Proteomes" id="UP001267638">
    <property type="component" value="Unassembled WGS sequence"/>
</dbReference>
<evidence type="ECO:0000256" key="3">
    <source>
        <dbReference type="RuleBase" id="RU003345"/>
    </source>
</evidence>
<dbReference type="EC" id="1.2.1.3" evidence="5"/>